<evidence type="ECO:0000256" key="1">
    <source>
        <dbReference type="ARBA" id="ARBA00009437"/>
    </source>
</evidence>
<dbReference type="EMBL" id="JACLZK010000001">
    <property type="protein sequence ID" value="MBC2882042.1"/>
    <property type="molecule type" value="Genomic_DNA"/>
</dbReference>
<dbReference type="GO" id="GO:0003700">
    <property type="term" value="F:DNA-binding transcription factor activity"/>
    <property type="evidence" value="ECO:0007669"/>
    <property type="project" value="InterPro"/>
</dbReference>
<dbReference type="Pfam" id="PF03466">
    <property type="entry name" value="LysR_substrate"/>
    <property type="match status" value="1"/>
</dbReference>
<dbReference type="Pfam" id="PF00126">
    <property type="entry name" value="HTH_1"/>
    <property type="match status" value="1"/>
</dbReference>
<dbReference type="RefSeq" id="WP_185897730.1">
    <property type="nucleotide sequence ID" value="NZ_JACLZK010000001.1"/>
</dbReference>
<accession>A0A842J7C0</accession>
<evidence type="ECO:0000313" key="6">
    <source>
        <dbReference type="EMBL" id="MBC2882042.1"/>
    </source>
</evidence>
<protein>
    <submittedName>
        <fullName evidence="6">LysR family transcriptional regulator</fullName>
    </submittedName>
</protein>
<proteinExistence type="inferred from homology"/>
<dbReference type="PANTHER" id="PTHR30126">
    <property type="entry name" value="HTH-TYPE TRANSCRIPTIONAL REGULATOR"/>
    <property type="match status" value="1"/>
</dbReference>
<dbReference type="InterPro" id="IPR036390">
    <property type="entry name" value="WH_DNA-bd_sf"/>
</dbReference>
<keyword evidence="7" id="KW-1185">Reference proteome</keyword>
<organism evidence="6 7">
    <name type="scientific">Campylobacter massiliensis</name>
    <dbReference type="NCBI Taxonomy" id="2762557"/>
    <lineage>
        <taxon>Bacteria</taxon>
        <taxon>Pseudomonadati</taxon>
        <taxon>Campylobacterota</taxon>
        <taxon>Epsilonproteobacteria</taxon>
        <taxon>Campylobacterales</taxon>
        <taxon>Campylobacteraceae</taxon>
        <taxon>Campylobacter</taxon>
    </lineage>
</organism>
<dbReference type="Proteomes" id="UP000552683">
    <property type="component" value="Unassembled WGS sequence"/>
</dbReference>
<evidence type="ECO:0000256" key="2">
    <source>
        <dbReference type="ARBA" id="ARBA00023015"/>
    </source>
</evidence>
<evidence type="ECO:0000259" key="5">
    <source>
        <dbReference type="PROSITE" id="PS50931"/>
    </source>
</evidence>
<comment type="similarity">
    <text evidence="1">Belongs to the LysR transcriptional regulatory family.</text>
</comment>
<dbReference type="Gene3D" id="1.10.10.10">
    <property type="entry name" value="Winged helix-like DNA-binding domain superfamily/Winged helix DNA-binding domain"/>
    <property type="match status" value="1"/>
</dbReference>
<dbReference type="AlphaFoldDB" id="A0A842J7C0"/>
<gene>
    <name evidence="6" type="ORF">H7R39_01910</name>
</gene>
<evidence type="ECO:0000256" key="4">
    <source>
        <dbReference type="ARBA" id="ARBA00023163"/>
    </source>
</evidence>
<comment type="caution">
    <text evidence="6">The sequence shown here is derived from an EMBL/GenBank/DDBJ whole genome shotgun (WGS) entry which is preliminary data.</text>
</comment>
<sequence length="290" mass="33385">MINDFSKFYTFMEIVKERSFSKASRALGISQPAVTLQMKKLEEMLQTTLIMRKKNGIVLTHEGEKFYKLCTQFESAMFRFKDELARIKTDKVPLVIATTQLIAEAVISILLDKISQSVGSELDIRIKEQNELINYLKDRRSDIAIILEQSLDSSLLVKKLFDYELILVSNKKIAESVKPEELVKFKFIKDRTRTYLDDILHKHGVDAHALDVAYSLDGSIMVCRALASNHADTYVAFLPRFLIENELKNGRLFEINISKFKLTRSVYAAALKENEEALHKFLKIKTSFNF</sequence>
<keyword evidence="3" id="KW-0238">DNA-binding</keyword>
<dbReference type="InterPro" id="IPR000847">
    <property type="entry name" value="LysR_HTH_N"/>
</dbReference>
<dbReference type="SUPFAM" id="SSF53850">
    <property type="entry name" value="Periplasmic binding protein-like II"/>
    <property type="match status" value="1"/>
</dbReference>
<dbReference type="PROSITE" id="PS50931">
    <property type="entry name" value="HTH_LYSR"/>
    <property type="match status" value="1"/>
</dbReference>
<evidence type="ECO:0000256" key="3">
    <source>
        <dbReference type="ARBA" id="ARBA00023125"/>
    </source>
</evidence>
<dbReference type="PANTHER" id="PTHR30126:SF64">
    <property type="entry name" value="HTH-TYPE TRANSCRIPTIONAL REGULATOR CITR"/>
    <property type="match status" value="1"/>
</dbReference>
<feature type="domain" description="HTH lysR-type" evidence="5">
    <location>
        <begin position="1"/>
        <end position="60"/>
    </location>
</feature>
<dbReference type="PRINTS" id="PR00039">
    <property type="entry name" value="HTHLYSR"/>
</dbReference>
<evidence type="ECO:0000313" key="7">
    <source>
        <dbReference type="Proteomes" id="UP000552683"/>
    </source>
</evidence>
<dbReference type="Gene3D" id="3.40.190.10">
    <property type="entry name" value="Periplasmic binding protein-like II"/>
    <property type="match status" value="2"/>
</dbReference>
<keyword evidence="2" id="KW-0805">Transcription regulation</keyword>
<keyword evidence="4" id="KW-0804">Transcription</keyword>
<reference evidence="6 7" key="1">
    <citation type="submission" date="2020-08" db="EMBL/GenBank/DDBJ databases">
        <title>Complete genome and description of Campylobacter massiliensis Marseille-Q3452 sp. nov.</title>
        <authorList>
            <person name="Antezack A."/>
        </authorList>
    </citation>
    <scope>NUCLEOTIDE SEQUENCE [LARGE SCALE GENOMIC DNA]</scope>
    <source>
        <strain evidence="6 7">Marseille-Q3452</strain>
    </source>
</reference>
<dbReference type="InterPro" id="IPR036388">
    <property type="entry name" value="WH-like_DNA-bd_sf"/>
</dbReference>
<dbReference type="InterPro" id="IPR005119">
    <property type="entry name" value="LysR_subst-bd"/>
</dbReference>
<dbReference type="GO" id="GO:0000976">
    <property type="term" value="F:transcription cis-regulatory region binding"/>
    <property type="evidence" value="ECO:0007669"/>
    <property type="project" value="TreeGrafter"/>
</dbReference>
<name>A0A842J7C0_9BACT</name>
<dbReference type="SUPFAM" id="SSF46785">
    <property type="entry name" value="Winged helix' DNA-binding domain"/>
    <property type="match status" value="1"/>
</dbReference>